<gene>
    <name evidence="2" type="ORF">AVDCRST_MAG93-5632</name>
</gene>
<dbReference type="AlphaFoldDB" id="A0A6J4KZW3"/>
<evidence type="ECO:0000313" key="2">
    <source>
        <dbReference type="EMBL" id="CAA9318643.1"/>
    </source>
</evidence>
<protein>
    <recommendedName>
        <fullName evidence="1">HNH nuclease domain-containing protein</fullName>
    </recommendedName>
</protein>
<dbReference type="Pfam" id="PF13391">
    <property type="entry name" value="HNH_2"/>
    <property type="match status" value="1"/>
</dbReference>
<evidence type="ECO:0000259" key="1">
    <source>
        <dbReference type="Pfam" id="PF13391"/>
    </source>
</evidence>
<dbReference type="InterPro" id="IPR003615">
    <property type="entry name" value="HNH_nuc"/>
</dbReference>
<dbReference type="CDD" id="cd00085">
    <property type="entry name" value="HNHc"/>
    <property type="match status" value="1"/>
</dbReference>
<reference evidence="2" key="1">
    <citation type="submission" date="2020-02" db="EMBL/GenBank/DDBJ databases">
        <authorList>
            <person name="Meier V. D."/>
        </authorList>
    </citation>
    <scope>NUCLEOTIDE SEQUENCE</scope>
    <source>
        <strain evidence="2">AVDCRST_MAG93</strain>
    </source>
</reference>
<proteinExistence type="predicted"/>
<sequence length="82" mass="8929">MCGDALPLTEGATYAEAHHIKPLGAPHGGPDVAENILVLCPNHHVLCDYGALRLDLDDLRQHPEHAIGEQFVAYHNEAVLKE</sequence>
<feature type="domain" description="HNH nuclease" evidence="1">
    <location>
        <begin position="12"/>
        <end position="51"/>
    </location>
</feature>
<dbReference type="EMBL" id="CADCTR010001901">
    <property type="protein sequence ID" value="CAA9318643.1"/>
    <property type="molecule type" value="Genomic_DNA"/>
</dbReference>
<name>A0A6J4KZW3_9CHLR</name>
<organism evidence="2">
    <name type="scientific">uncultured Chloroflexia bacterium</name>
    <dbReference type="NCBI Taxonomy" id="1672391"/>
    <lineage>
        <taxon>Bacteria</taxon>
        <taxon>Bacillati</taxon>
        <taxon>Chloroflexota</taxon>
        <taxon>Chloroflexia</taxon>
        <taxon>environmental samples</taxon>
    </lineage>
</organism>
<accession>A0A6J4KZW3</accession>